<evidence type="ECO:0000313" key="9">
    <source>
        <dbReference type="EMBL" id="MBP1468881.1"/>
    </source>
</evidence>
<comment type="similarity">
    <text evidence="1">Belongs to the UPF0758 family.</text>
</comment>
<keyword evidence="6" id="KW-0482">Metalloprotease</keyword>
<proteinExistence type="inferred from homology"/>
<evidence type="ECO:0000256" key="7">
    <source>
        <dbReference type="SAM" id="MobiDB-lite"/>
    </source>
</evidence>
<evidence type="ECO:0000259" key="8">
    <source>
        <dbReference type="PROSITE" id="PS50249"/>
    </source>
</evidence>
<dbReference type="EMBL" id="SIJK02000108">
    <property type="protein sequence ID" value="MBP1468881.1"/>
    <property type="molecule type" value="Genomic_DNA"/>
</dbReference>
<dbReference type="PROSITE" id="PS50249">
    <property type="entry name" value="MPN"/>
    <property type="match status" value="1"/>
</dbReference>
<dbReference type="InterPro" id="IPR020891">
    <property type="entry name" value="UPF0758_CS"/>
</dbReference>
<dbReference type="PANTHER" id="PTHR30471:SF3">
    <property type="entry name" value="UPF0758 PROTEIN YEES-RELATED"/>
    <property type="match status" value="1"/>
</dbReference>
<dbReference type="Gene3D" id="3.40.140.10">
    <property type="entry name" value="Cytidine Deaminase, domain 2"/>
    <property type="match status" value="1"/>
</dbReference>
<keyword evidence="10" id="KW-1185">Reference proteome</keyword>
<comment type="caution">
    <text evidence="9">The sequence shown here is derived from an EMBL/GenBank/DDBJ whole genome shotgun (WGS) entry which is preliminary data.</text>
</comment>
<reference evidence="9 10" key="1">
    <citation type="submission" date="2021-03" db="EMBL/GenBank/DDBJ databases">
        <authorList>
            <person name="Grouzdev D.S."/>
        </authorList>
    </citation>
    <scope>NUCLEOTIDE SEQUENCE [LARGE SCALE GENOMIC DNA]</scope>
    <source>
        <strain evidence="9 10">M50-1</strain>
    </source>
</reference>
<evidence type="ECO:0000256" key="4">
    <source>
        <dbReference type="ARBA" id="ARBA00022801"/>
    </source>
</evidence>
<evidence type="ECO:0000313" key="10">
    <source>
        <dbReference type="Proteomes" id="UP001193081"/>
    </source>
</evidence>
<dbReference type="Proteomes" id="UP001193081">
    <property type="component" value="Unassembled WGS sequence"/>
</dbReference>
<feature type="region of interest" description="Disordered" evidence="7">
    <location>
        <begin position="1"/>
        <end position="21"/>
    </location>
</feature>
<keyword evidence="4" id="KW-0378">Hydrolase</keyword>
<keyword evidence="2" id="KW-0645">Protease</keyword>
<keyword evidence="5" id="KW-0862">Zinc</keyword>
<keyword evidence="3" id="KW-0479">Metal-binding</keyword>
<evidence type="ECO:0000256" key="2">
    <source>
        <dbReference type="ARBA" id="ARBA00022670"/>
    </source>
</evidence>
<accession>A0ABS4DHH0</accession>
<evidence type="ECO:0000256" key="1">
    <source>
        <dbReference type="ARBA" id="ARBA00010243"/>
    </source>
</evidence>
<dbReference type="InterPro" id="IPR037518">
    <property type="entry name" value="MPN"/>
</dbReference>
<dbReference type="PANTHER" id="PTHR30471">
    <property type="entry name" value="DNA REPAIR PROTEIN RADC"/>
    <property type="match status" value="1"/>
</dbReference>
<dbReference type="InterPro" id="IPR025657">
    <property type="entry name" value="RadC_JAB"/>
</dbReference>
<dbReference type="Pfam" id="PF04002">
    <property type="entry name" value="RadC"/>
    <property type="match status" value="1"/>
</dbReference>
<evidence type="ECO:0000256" key="3">
    <source>
        <dbReference type="ARBA" id="ARBA00022723"/>
    </source>
</evidence>
<sequence length="124" mass="13365">VAEMVMTRTLSEKPTPKSGGIPPEVQALLDTLALILTPTPREQIKSPADVAALLMVAMGRLDQEELRVVLLDTKNRVQRISTVYKGSVNSAMIRIGEVFKDALRLNSAALIVAHNHPSGAPRSA</sequence>
<feature type="domain" description="MPN" evidence="8">
    <location>
        <begin position="43"/>
        <end position="124"/>
    </location>
</feature>
<evidence type="ECO:0000256" key="5">
    <source>
        <dbReference type="ARBA" id="ARBA00022833"/>
    </source>
</evidence>
<dbReference type="PROSITE" id="PS01302">
    <property type="entry name" value="UPF0758"/>
    <property type="match status" value="1"/>
</dbReference>
<organism evidence="9 10">
    <name type="scientific">Candidatus Chloroploca mongolica</name>
    <dbReference type="NCBI Taxonomy" id="2528176"/>
    <lineage>
        <taxon>Bacteria</taxon>
        <taxon>Bacillati</taxon>
        <taxon>Chloroflexota</taxon>
        <taxon>Chloroflexia</taxon>
        <taxon>Chloroflexales</taxon>
        <taxon>Chloroflexineae</taxon>
        <taxon>Oscillochloridaceae</taxon>
        <taxon>Candidatus Chloroploca</taxon>
    </lineage>
</organism>
<protein>
    <recommendedName>
        <fullName evidence="8">MPN domain-containing protein</fullName>
    </recommendedName>
</protein>
<dbReference type="InterPro" id="IPR001405">
    <property type="entry name" value="UPF0758"/>
</dbReference>
<name>A0ABS4DHH0_9CHLR</name>
<evidence type="ECO:0000256" key="6">
    <source>
        <dbReference type="ARBA" id="ARBA00023049"/>
    </source>
</evidence>
<feature type="non-terminal residue" evidence="9">
    <location>
        <position position="1"/>
    </location>
</feature>
<gene>
    <name evidence="9" type="ORF">EYB53_024440</name>
</gene>